<dbReference type="KEGG" id="mym:A176_003790"/>
<dbReference type="InterPro" id="IPR036465">
    <property type="entry name" value="vWFA_dom_sf"/>
</dbReference>
<name>A0A0H4WZ25_9BACT</name>
<dbReference type="eggNOG" id="COG2304">
    <property type="taxonomic scope" value="Bacteria"/>
</dbReference>
<reference evidence="2 3" key="1">
    <citation type="journal article" date="2016" name="PLoS ONE">
        <title>Complete Genome Sequence and Comparative Genomics of a Novel Myxobacterium Myxococcus hansupus.</title>
        <authorList>
            <person name="Sharma G."/>
            <person name="Narwani T."/>
            <person name="Subramanian S."/>
        </authorList>
    </citation>
    <scope>NUCLEOTIDE SEQUENCE [LARGE SCALE GENOMIC DNA]</scope>
    <source>
        <strain evidence="3">mixupus</strain>
    </source>
</reference>
<dbReference type="PROSITE" id="PS50234">
    <property type="entry name" value="VWFA"/>
    <property type="match status" value="1"/>
</dbReference>
<dbReference type="PATRIC" id="fig|1297742.4.peg.3830"/>
<feature type="domain" description="VWFA" evidence="1">
    <location>
        <begin position="437"/>
        <end position="602"/>
    </location>
</feature>
<dbReference type="AlphaFoldDB" id="A0A0H4WZ25"/>
<gene>
    <name evidence="2" type="ORF">A176_003790</name>
</gene>
<sequence>MLARRLSDLRKRLDALQHPAPARRGWRSWSLLGRRARGPEDLALPVLSALDRDLDRVGVHTSADALLLKDLGLRKGRAGVLAQGLLGRAHQALEEAETCVTAVERAWRAGEPLPGAHAVLEKAFIQLSRVVKVADLFSRPSLEPEEDDTLEIYVRLDAPRSRQSPASARLAAAEFFAGRARANVTDVTQKRRDLDLAHELLIRLGADHDRERGMALRRKVAEARERVRAVPAVRSMDELLRHVRHAARREPQVAYRSLKGLYERALEAGDAALADVARAALTPLLPAPTHLSALMERAELDGLSHWFGEAPAPLDAPPPELRPDELLTDLAFSLRPEQLSTFELAAGCARYFDVEDSLSEEIVLADTRTARAVPRRVPYPTQTMSYETTGSLHEVHNFVLTDPRMLLRDLAASHQLVRAYLDDEPPPRPRKVKRTAVRVYVCDASGSMHGARARFRDAIVIAELNNLRVKARRGETFDPLYFSFFNDVPTELARVDSALEATRQLEKLFRDSPAEGQTDITLALMSAFDSIRAAQGRDPYLARATVVLITDGEDRVDLDLIRRTRAPMDALDIALSFISLGEENPDLRVLVREQRAAGGRAFYHHLSDEEILWARTEFDTPWRTLLPRDVPASGDSLELLTPHLEALEAVAAGRDAPETVAVDASFDALFPEQPERPAGTEAPSADAVNRVTDILGALVEAASLAPADRRAAESLLLLQHLLGVYGMTPARYLSALGAGGQATHDALNRVRLLCRPFG</sequence>
<dbReference type="RefSeq" id="WP_002640268.1">
    <property type="nucleotide sequence ID" value="NZ_CP012109.1"/>
</dbReference>
<protein>
    <recommendedName>
        <fullName evidence="1">VWFA domain-containing protein</fullName>
    </recommendedName>
</protein>
<dbReference type="CDD" id="cd00198">
    <property type="entry name" value="vWFA"/>
    <property type="match status" value="1"/>
</dbReference>
<dbReference type="SUPFAM" id="SSF53300">
    <property type="entry name" value="vWA-like"/>
    <property type="match status" value="1"/>
</dbReference>
<dbReference type="STRING" id="1297742.A176_003790"/>
<dbReference type="Proteomes" id="UP000009026">
    <property type="component" value="Chromosome"/>
</dbReference>
<proteinExistence type="predicted"/>
<dbReference type="OrthoDB" id="5477777at2"/>
<keyword evidence="3" id="KW-1185">Reference proteome</keyword>
<evidence type="ECO:0000259" key="1">
    <source>
        <dbReference type="PROSITE" id="PS50234"/>
    </source>
</evidence>
<accession>A0A0H4WZ25</accession>
<dbReference type="EMBL" id="CP012109">
    <property type="protein sequence ID" value="AKQ66878.1"/>
    <property type="molecule type" value="Genomic_DNA"/>
</dbReference>
<evidence type="ECO:0000313" key="3">
    <source>
        <dbReference type="Proteomes" id="UP000009026"/>
    </source>
</evidence>
<dbReference type="Gene3D" id="3.40.50.410">
    <property type="entry name" value="von Willebrand factor, type A domain"/>
    <property type="match status" value="1"/>
</dbReference>
<organism evidence="2 3">
    <name type="scientific">Pseudomyxococcus hansupus</name>
    <dbReference type="NCBI Taxonomy" id="1297742"/>
    <lineage>
        <taxon>Bacteria</taxon>
        <taxon>Pseudomonadati</taxon>
        <taxon>Myxococcota</taxon>
        <taxon>Myxococcia</taxon>
        <taxon>Myxococcales</taxon>
        <taxon>Cystobacterineae</taxon>
        <taxon>Myxococcaceae</taxon>
        <taxon>Pseudomyxococcus</taxon>
    </lineage>
</organism>
<evidence type="ECO:0000313" key="2">
    <source>
        <dbReference type="EMBL" id="AKQ66878.1"/>
    </source>
</evidence>
<dbReference type="InterPro" id="IPR002035">
    <property type="entry name" value="VWF_A"/>
</dbReference>